<proteinExistence type="predicted"/>
<evidence type="ECO:0008006" key="4">
    <source>
        <dbReference type="Google" id="ProtNLM"/>
    </source>
</evidence>
<name>A0A1H5RVC6_9VIBR</name>
<feature type="signal peptide" evidence="1">
    <location>
        <begin position="1"/>
        <end position="18"/>
    </location>
</feature>
<protein>
    <recommendedName>
        <fullName evidence="4">Outer membrane lipoprotein carrier protein LolA</fullName>
    </recommendedName>
</protein>
<keyword evidence="3" id="KW-1185">Reference proteome</keyword>
<keyword evidence="1" id="KW-0732">Signal</keyword>
<dbReference type="RefSeq" id="WP_103878388.1">
    <property type="nucleotide sequence ID" value="NZ_FNVG01000001.1"/>
</dbReference>
<accession>A0A1H5RVC6</accession>
<dbReference type="EMBL" id="FNVG01000001">
    <property type="protein sequence ID" value="SEF42220.1"/>
    <property type="molecule type" value="Genomic_DNA"/>
</dbReference>
<evidence type="ECO:0000313" key="2">
    <source>
        <dbReference type="EMBL" id="SEF42220.1"/>
    </source>
</evidence>
<evidence type="ECO:0000256" key="1">
    <source>
        <dbReference type="SAM" id="SignalP"/>
    </source>
</evidence>
<gene>
    <name evidence="2" type="ORF">SAMN04488244_101135</name>
</gene>
<reference evidence="3" key="1">
    <citation type="submission" date="2016-10" db="EMBL/GenBank/DDBJ databases">
        <authorList>
            <person name="Varghese N."/>
            <person name="Submissions S."/>
        </authorList>
    </citation>
    <scope>NUCLEOTIDE SEQUENCE [LARGE SCALE GENOMIC DNA]</scope>
    <source>
        <strain evidence="3">CGMCC 1.7062</strain>
    </source>
</reference>
<dbReference type="AlphaFoldDB" id="A0A1H5RVC6"/>
<feature type="chain" id="PRO_5009283370" description="Outer membrane lipoprotein carrier protein LolA" evidence="1">
    <location>
        <begin position="19"/>
        <end position="182"/>
    </location>
</feature>
<organism evidence="2 3">
    <name type="scientific">Vibrio hangzhouensis</name>
    <dbReference type="NCBI Taxonomy" id="462991"/>
    <lineage>
        <taxon>Bacteria</taxon>
        <taxon>Pseudomonadati</taxon>
        <taxon>Pseudomonadota</taxon>
        <taxon>Gammaproteobacteria</taxon>
        <taxon>Vibrionales</taxon>
        <taxon>Vibrionaceae</taxon>
        <taxon>Vibrio</taxon>
    </lineage>
</organism>
<evidence type="ECO:0000313" key="3">
    <source>
        <dbReference type="Proteomes" id="UP000236721"/>
    </source>
</evidence>
<dbReference type="Proteomes" id="UP000236721">
    <property type="component" value="Unassembled WGS sequence"/>
</dbReference>
<dbReference type="OrthoDB" id="5867201at2"/>
<sequence>MKMILALLLMLFTQYVFAMTSWPTNYISGVLALNTLSDLHQLTDVYDCGETEGAQFCGFELDYRGIEFDAELTVSGKNITKIVFKTPFSVSAFTRLQTLLRSDNYQLESVKINGKQLVVEELINSDGAQIADKKLVEFLNLYPISASKQFTWIRKNEIQNTLATETLLMTSDKEKIKLIWLR</sequence>